<comment type="caution">
    <text evidence="1">The sequence shown here is derived from an EMBL/GenBank/DDBJ whole genome shotgun (WGS) entry which is preliminary data.</text>
</comment>
<reference evidence="1" key="1">
    <citation type="submission" date="2021-06" db="EMBL/GenBank/DDBJ databases">
        <authorList>
            <person name="Kallberg Y."/>
            <person name="Tangrot J."/>
            <person name="Rosling A."/>
        </authorList>
    </citation>
    <scope>NUCLEOTIDE SEQUENCE</scope>
    <source>
        <strain evidence="1">MA461A</strain>
    </source>
</reference>
<feature type="non-terminal residue" evidence="1">
    <location>
        <position position="1"/>
    </location>
</feature>
<dbReference type="EMBL" id="CAJVQC010150829">
    <property type="protein sequence ID" value="CAG8846356.1"/>
    <property type="molecule type" value="Genomic_DNA"/>
</dbReference>
<feature type="non-terminal residue" evidence="1">
    <location>
        <position position="83"/>
    </location>
</feature>
<keyword evidence="2" id="KW-1185">Reference proteome</keyword>
<protein>
    <submittedName>
        <fullName evidence="1">17129_t:CDS:1</fullName>
    </submittedName>
</protein>
<organism evidence="1 2">
    <name type="scientific">Racocetra persica</name>
    <dbReference type="NCBI Taxonomy" id="160502"/>
    <lineage>
        <taxon>Eukaryota</taxon>
        <taxon>Fungi</taxon>
        <taxon>Fungi incertae sedis</taxon>
        <taxon>Mucoromycota</taxon>
        <taxon>Glomeromycotina</taxon>
        <taxon>Glomeromycetes</taxon>
        <taxon>Diversisporales</taxon>
        <taxon>Gigasporaceae</taxon>
        <taxon>Racocetra</taxon>
    </lineage>
</organism>
<gene>
    <name evidence="1" type="ORF">RPERSI_LOCUS34101</name>
</gene>
<proteinExistence type="predicted"/>
<evidence type="ECO:0000313" key="1">
    <source>
        <dbReference type="EMBL" id="CAG8846356.1"/>
    </source>
</evidence>
<accession>A0ACA9SS60</accession>
<dbReference type="Proteomes" id="UP000789920">
    <property type="component" value="Unassembled WGS sequence"/>
</dbReference>
<evidence type="ECO:0000313" key="2">
    <source>
        <dbReference type="Proteomes" id="UP000789920"/>
    </source>
</evidence>
<name>A0ACA9SS60_9GLOM</name>
<sequence>NIYYSVEKYINYAEFKRFNTNSGLITEFHSILKVFAYFIYKYTKEYLVVYDLQGVDLHSEFLLTDPAIHCVDLLKFGKTNLEK</sequence>